<sequence>MYRLDNKFTRGRWSVTIAGCGGTGGFVAEGLCRLLPDKANIILVDHDRVEERNLGRQNFTGGELGMFKSEALAVRLSSRYGRPVAYSTLPIAMVDASLPGLIIGCLDNGPARRAIAGIRGMIGSPYQCTSWWIDAGNGENYGQVLIGNYHEAAFDPDICLALPLPTIQSPELLAQAPQRRSCAEMDEQGPTINQAVASLVVEAARRLIEGTCHWMQLYLDLETGTLYPVMATPETAKRITKVTM</sequence>
<accession>X1V6G2</accession>
<dbReference type="Gene3D" id="3.40.50.720">
    <property type="entry name" value="NAD(P)-binding Rossmann-like Domain"/>
    <property type="match status" value="1"/>
</dbReference>
<name>X1V6G2_9ZZZZ</name>
<evidence type="ECO:0000313" key="2">
    <source>
        <dbReference type="EMBL" id="GAJ11462.1"/>
    </source>
</evidence>
<comment type="caution">
    <text evidence="2">The sequence shown here is derived from an EMBL/GenBank/DDBJ whole genome shotgun (WGS) entry which is preliminary data.</text>
</comment>
<proteinExistence type="predicted"/>
<dbReference type="CDD" id="cd01483">
    <property type="entry name" value="E1_enzyme_family"/>
    <property type="match status" value="1"/>
</dbReference>
<dbReference type="Pfam" id="PF00899">
    <property type="entry name" value="ThiF"/>
    <property type="match status" value="1"/>
</dbReference>
<dbReference type="InterPro" id="IPR000594">
    <property type="entry name" value="ThiF_NAD_FAD-bd"/>
</dbReference>
<organism evidence="2">
    <name type="scientific">marine sediment metagenome</name>
    <dbReference type="NCBI Taxonomy" id="412755"/>
    <lineage>
        <taxon>unclassified sequences</taxon>
        <taxon>metagenomes</taxon>
        <taxon>ecological metagenomes</taxon>
    </lineage>
</organism>
<feature type="domain" description="THIF-type NAD/FAD binding fold" evidence="1">
    <location>
        <begin position="14"/>
        <end position="209"/>
    </location>
</feature>
<dbReference type="EMBL" id="BARW01029619">
    <property type="protein sequence ID" value="GAJ11462.1"/>
    <property type="molecule type" value="Genomic_DNA"/>
</dbReference>
<gene>
    <name evidence="2" type="ORF">S12H4_47553</name>
</gene>
<feature type="non-terminal residue" evidence="2">
    <location>
        <position position="244"/>
    </location>
</feature>
<dbReference type="AlphaFoldDB" id="X1V6G2"/>
<dbReference type="InterPro" id="IPR035985">
    <property type="entry name" value="Ubiquitin-activating_enz"/>
</dbReference>
<protein>
    <recommendedName>
        <fullName evidence="1">THIF-type NAD/FAD binding fold domain-containing protein</fullName>
    </recommendedName>
</protein>
<reference evidence="2" key="1">
    <citation type="journal article" date="2014" name="Front. Microbiol.">
        <title>High frequency of phylogenetically diverse reductive dehalogenase-homologous genes in deep subseafloor sedimentary metagenomes.</title>
        <authorList>
            <person name="Kawai M."/>
            <person name="Futagami T."/>
            <person name="Toyoda A."/>
            <person name="Takaki Y."/>
            <person name="Nishi S."/>
            <person name="Hori S."/>
            <person name="Arai W."/>
            <person name="Tsubouchi T."/>
            <person name="Morono Y."/>
            <person name="Uchiyama I."/>
            <person name="Ito T."/>
            <person name="Fujiyama A."/>
            <person name="Inagaki F."/>
            <person name="Takami H."/>
        </authorList>
    </citation>
    <scope>NUCLEOTIDE SEQUENCE</scope>
    <source>
        <strain evidence="2">Expedition CK06-06</strain>
    </source>
</reference>
<evidence type="ECO:0000259" key="1">
    <source>
        <dbReference type="Pfam" id="PF00899"/>
    </source>
</evidence>
<dbReference type="GO" id="GO:0008641">
    <property type="term" value="F:ubiquitin-like modifier activating enzyme activity"/>
    <property type="evidence" value="ECO:0007669"/>
    <property type="project" value="InterPro"/>
</dbReference>
<dbReference type="SUPFAM" id="SSF69572">
    <property type="entry name" value="Activating enzymes of the ubiquitin-like proteins"/>
    <property type="match status" value="1"/>
</dbReference>